<feature type="transmembrane region" description="Helical" evidence="5">
    <location>
        <begin position="297"/>
        <end position="324"/>
    </location>
</feature>
<dbReference type="PANTHER" id="PTHR47704:SF1">
    <property type="entry name" value="POTASSIUM TRANSPORTER KIMA"/>
    <property type="match status" value="1"/>
</dbReference>
<dbReference type="InterPro" id="IPR002293">
    <property type="entry name" value="AA/rel_permease1"/>
</dbReference>
<dbReference type="GO" id="GO:0016020">
    <property type="term" value="C:membrane"/>
    <property type="evidence" value="ECO:0007669"/>
    <property type="project" value="UniProtKB-SubCell"/>
</dbReference>
<feature type="transmembrane region" description="Helical" evidence="5">
    <location>
        <begin position="143"/>
        <end position="160"/>
    </location>
</feature>
<evidence type="ECO:0000256" key="2">
    <source>
        <dbReference type="ARBA" id="ARBA00022692"/>
    </source>
</evidence>
<keyword evidence="2 5" id="KW-0812">Transmembrane</keyword>
<feature type="transmembrane region" description="Helical" evidence="5">
    <location>
        <begin position="172"/>
        <end position="192"/>
    </location>
</feature>
<name>A0A9X6THK4_BACTU</name>
<protein>
    <submittedName>
        <fullName evidence="6">Amino acid permease</fullName>
    </submittedName>
</protein>
<feature type="transmembrane region" description="Helical" evidence="5">
    <location>
        <begin position="432"/>
        <end position="450"/>
    </location>
</feature>
<feature type="transmembrane region" description="Helical" evidence="5">
    <location>
        <begin position="345"/>
        <end position="367"/>
    </location>
</feature>
<feature type="transmembrane region" description="Helical" evidence="5">
    <location>
        <begin position="373"/>
        <end position="396"/>
    </location>
</feature>
<dbReference type="Pfam" id="PF13520">
    <property type="entry name" value="AA_permease_2"/>
    <property type="match status" value="1"/>
</dbReference>
<evidence type="ECO:0000313" key="7">
    <source>
        <dbReference type="Proteomes" id="UP000220702"/>
    </source>
</evidence>
<gene>
    <name evidence="6" type="ORF">CON71_30110</name>
</gene>
<feature type="transmembrane region" description="Helical" evidence="5">
    <location>
        <begin position="403"/>
        <end position="426"/>
    </location>
</feature>
<dbReference type="AlphaFoldDB" id="A0A9X6THK4"/>
<proteinExistence type="predicted"/>
<dbReference type="RefSeq" id="WP_098902660.1">
    <property type="nucleotide sequence ID" value="NZ_NVNL01000075.1"/>
</dbReference>
<comment type="subcellular location">
    <subcellularLocation>
        <location evidence="1">Membrane</location>
        <topology evidence="1">Multi-pass membrane protein</topology>
    </subcellularLocation>
</comment>
<keyword evidence="3 5" id="KW-1133">Transmembrane helix</keyword>
<dbReference type="Gene3D" id="1.20.1740.10">
    <property type="entry name" value="Amino acid/polyamine transporter I"/>
    <property type="match status" value="1"/>
</dbReference>
<accession>A0A9X6THK4</accession>
<comment type="caution">
    <text evidence="6">The sequence shown here is derived from an EMBL/GenBank/DDBJ whole genome shotgun (WGS) entry which is preliminary data.</text>
</comment>
<dbReference type="Proteomes" id="UP000220702">
    <property type="component" value="Unassembled WGS sequence"/>
</dbReference>
<feature type="transmembrane region" description="Helical" evidence="5">
    <location>
        <begin position="48"/>
        <end position="79"/>
    </location>
</feature>
<evidence type="ECO:0000256" key="4">
    <source>
        <dbReference type="ARBA" id="ARBA00023136"/>
    </source>
</evidence>
<evidence type="ECO:0000256" key="1">
    <source>
        <dbReference type="ARBA" id="ARBA00004141"/>
    </source>
</evidence>
<keyword evidence="4 5" id="KW-0472">Membrane</keyword>
<dbReference type="GO" id="GO:0022857">
    <property type="term" value="F:transmembrane transporter activity"/>
    <property type="evidence" value="ECO:0007669"/>
    <property type="project" value="InterPro"/>
</dbReference>
<feature type="transmembrane region" description="Helical" evidence="5">
    <location>
        <begin position="252"/>
        <end position="277"/>
    </location>
</feature>
<dbReference type="PANTHER" id="PTHR47704">
    <property type="entry name" value="POTASSIUM TRANSPORTER KIMA"/>
    <property type="match status" value="1"/>
</dbReference>
<evidence type="ECO:0000256" key="3">
    <source>
        <dbReference type="ARBA" id="ARBA00022989"/>
    </source>
</evidence>
<dbReference type="InterPro" id="IPR053153">
    <property type="entry name" value="APC_K+_Transporter"/>
</dbReference>
<dbReference type="EMBL" id="NVNL01000075">
    <property type="protein sequence ID" value="PEA86408.1"/>
    <property type="molecule type" value="Genomic_DNA"/>
</dbReference>
<organism evidence="6 7">
    <name type="scientific">Bacillus thuringiensis</name>
    <dbReference type="NCBI Taxonomy" id="1428"/>
    <lineage>
        <taxon>Bacteria</taxon>
        <taxon>Bacillati</taxon>
        <taxon>Bacillota</taxon>
        <taxon>Bacilli</taxon>
        <taxon>Bacillales</taxon>
        <taxon>Bacillaceae</taxon>
        <taxon>Bacillus</taxon>
        <taxon>Bacillus cereus group</taxon>
    </lineage>
</organism>
<evidence type="ECO:0000256" key="5">
    <source>
        <dbReference type="SAM" id="Phobius"/>
    </source>
</evidence>
<sequence length="607" mass="67064">MFSTFKRLLIGKPLKSTALGEQKLNKVKALAILSSDALSSVAYGPEQILIVLATIGAVAFWYSVPIALGVLILLTVLIISYRQIIYSYPHGGGAYVVAKSNLGVNPGLIAGGSLLIDYILTVAVSVSAGTAAITSAFPVLHQYTVPIAVILVIFITILNLRGVTESASVLAYPTYLFILAIVFLIIIGFFKILTGQVPDTLHTPIGTAVPEITLFILLKAFSSGCSALTGVEAISNAIPNFKKPAAKNAVNSLVMMGVILAILFTGITLLAYWYGIAPNDKETVISQITSNILGRNYFYYFIQGITALILVLAANTGFTAFPLLAYNLASDKYLPRMYLMRGDRLGYSNGIITLGVASILLIIAFKGHTGNLIPLYAVGVFLPFTLSQIGMIIKWLREKPNGWLVKLIINSLGAIITLTVLLIFFITKFQKVWPILFFLPMIVLIFHRIYKHYNTVGEQLRVNSNEVPQKIEGNIVIVPIAGITKVVEQSINYAESIGVTVIAVYVAFDKESEMNMREKWREWKPNIRLITAVSPYRSLIRPIAKVVSTIQNKTKQNDYTVTVLIPQFIVKKRWHYFLHNQSGVLLRMYLLYKKNTIVSTIPYQFKK</sequence>
<reference evidence="6 7" key="1">
    <citation type="submission" date="2017-09" db="EMBL/GenBank/DDBJ databases">
        <title>Large-scale bioinformatics analysis of Bacillus genomes uncovers conserved roles of natural products in bacterial physiology.</title>
        <authorList>
            <consortium name="Agbiome Team Llc"/>
            <person name="Bleich R.M."/>
            <person name="Grubbs K.J."/>
            <person name="Santa Maria K.C."/>
            <person name="Allen S.E."/>
            <person name="Farag S."/>
            <person name="Shank E.A."/>
            <person name="Bowers A."/>
        </authorList>
    </citation>
    <scope>NUCLEOTIDE SEQUENCE [LARGE SCALE GENOMIC DNA]</scope>
    <source>
        <strain evidence="6 7">AFS089089</strain>
    </source>
</reference>
<evidence type="ECO:0000313" key="6">
    <source>
        <dbReference type="EMBL" id="PEA86408.1"/>
    </source>
</evidence>